<proteinExistence type="predicted"/>
<dbReference type="OrthoDB" id="8537043at2"/>
<feature type="transmembrane region" description="Helical" evidence="1">
    <location>
        <begin position="126"/>
        <end position="145"/>
    </location>
</feature>
<dbReference type="Proteomes" id="UP000242757">
    <property type="component" value="Unassembled WGS sequence"/>
</dbReference>
<comment type="caution">
    <text evidence="2">The sequence shown here is derived from an EMBL/GenBank/DDBJ whole genome shotgun (WGS) entry which is preliminary data.</text>
</comment>
<evidence type="ECO:0000313" key="3">
    <source>
        <dbReference type="Proteomes" id="UP000242757"/>
    </source>
</evidence>
<dbReference type="RefSeq" id="WP_094201618.1">
    <property type="nucleotide sequence ID" value="NZ_NBIM01000006.1"/>
</dbReference>
<evidence type="ECO:0000256" key="1">
    <source>
        <dbReference type="SAM" id="Phobius"/>
    </source>
</evidence>
<evidence type="ECO:0008006" key="4">
    <source>
        <dbReference type="Google" id="ProtNLM"/>
    </source>
</evidence>
<organism evidence="2 3">
    <name type="scientific">Oceanimonas doudoroffii</name>
    <dbReference type="NCBI Taxonomy" id="84158"/>
    <lineage>
        <taxon>Bacteria</taxon>
        <taxon>Pseudomonadati</taxon>
        <taxon>Pseudomonadota</taxon>
        <taxon>Gammaproteobacteria</taxon>
        <taxon>Aeromonadales</taxon>
        <taxon>Aeromonadaceae</taxon>
        <taxon>Oceanimonas</taxon>
    </lineage>
</organism>
<keyword evidence="1" id="KW-0812">Transmembrane</keyword>
<keyword evidence="1" id="KW-1133">Transmembrane helix</keyword>
<feature type="transmembrane region" description="Helical" evidence="1">
    <location>
        <begin position="77"/>
        <end position="96"/>
    </location>
</feature>
<evidence type="ECO:0000313" key="2">
    <source>
        <dbReference type="EMBL" id="OXY81028.1"/>
    </source>
</evidence>
<gene>
    <name evidence="2" type="ORF">B6S08_15015</name>
</gene>
<reference evidence="2 3" key="1">
    <citation type="submission" date="2017-08" db="EMBL/GenBank/DDBJ databases">
        <title>A Genome Sequence of Oceanimonas doudoroffii ATCC 27123T.</title>
        <authorList>
            <person name="Brennan M.A."/>
            <person name="Maclea K.S."/>
            <person name="Mcclelland W.D."/>
            <person name="Trachtenberg A.M."/>
        </authorList>
    </citation>
    <scope>NUCLEOTIDE SEQUENCE [LARGE SCALE GENOMIC DNA]</scope>
    <source>
        <strain evidence="2 3">ATCC 27123</strain>
    </source>
</reference>
<feature type="transmembrane region" description="Helical" evidence="1">
    <location>
        <begin position="20"/>
        <end position="40"/>
    </location>
</feature>
<dbReference type="AlphaFoldDB" id="A0A233RCC2"/>
<feature type="transmembrane region" description="Helical" evidence="1">
    <location>
        <begin position="151"/>
        <end position="172"/>
    </location>
</feature>
<name>A0A233RCC2_9GAMM</name>
<accession>A0A233RCC2</accession>
<protein>
    <recommendedName>
        <fullName evidence="4">DNA gyrase subunit B</fullName>
    </recommendedName>
</protein>
<dbReference type="EMBL" id="NBIM01000006">
    <property type="protein sequence ID" value="OXY81028.1"/>
    <property type="molecule type" value="Genomic_DNA"/>
</dbReference>
<sequence length="180" mass="19719">MLLRTTTILLTLAYPFLVYWGLHRFDALALLPVLLVILGMRWLGGGGQQHERLVIVGSALGVAAVTLGWGARLGLQFYPVLVNLSLLLVFGGSLFGSRTVIERLARLREPDLPPEGVAYTRKVTQAWCVFFALNGAVSAGTMLWASPAVWALYNGLIAYLLIGLMLAGEWVIRRRVRSAV</sequence>
<feature type="transmembrane region" description="Helical" evidence="1">
    <location>
        <begin position="52"/>
        <end position="71"/>
    </location>
</feature>
<keyword evidence="1" id="KW-0472">Membrane</keyword>
<keyword evidence="3" id="KW-1185">Reference proteome</keyword>